<feature type="domain" description="Macro" evidence="1">
    <location>
        <begin position="1"/>
        <end position="171"/>
    </location>
</feature>
<dbReference type="RefSeq" id="WP_216800514.1">
    <property type="nucleotide sequence ID" value="NZ_CP076723.1"/>
</dbReference>
<dbReference type="NCBIfam" id="NF001664">
    <property type="entry name" value="PRK00431.1-6"/>
    <property type="match status" value="1"/>
</dbReference>
<name>A0ABX8J631_9BACT</name>
<sequence length="172" mass="18408">MRDKVEVLQGDITRVAVDAIVNAANSSLLGGGGVDGAIHRAAGPELLAECRTLGGCPTGEARITKGYRLPARHVIHTVGPVWHGGGRGEPELLRSCYRNCFRLAHENGLTGLAFPAISTGVYGYPKGPACRIALEESKAALASYPELEKIIFVAFSAEDAQIYRETMQEVFQ</sequence>
<dbReference type="EMBL" id="CP076723">
    <property type="protein sequence ID" value="QWV93770.1"/>
    <property type="molecule type" value="Genomic_DNA"/>
</dbReference>
<dbReference type="InterPro" id="IPR002589">
    <property type="entry name" value="Macro_dom"/>
</dbReference>
<dbReference type="PANTHER" id="PTHR11106:SF27">
    <property type="entry name" value="MACRO DOMAIN-CONTAINING PROTEIN"/>
    <property type="match status" value="1"/>
</dbReference>
<dbReference type="PANTHER" id="PTHR11106">
    <property type="entry name" value="GANGLIOSIDE INDUCED DIFFERENTIATION ASSOCIATED PROTEIN 2-RELATED"/>
    <property type="match status" value="1"/>
</dbReference>
<protein>
    <submittedName>
        <fullName evidence="2">O-acetyl-ADP-ribose deacetylase</fullName>
    </submittedName>
</protein>
<evidence type="ECO:0000259" key="1">
    <source>
        <dbReference type="PROSITE" id="PS51154"/>
    </source>
</evidence>
<organism evidence="2 3">
    <name type="scientific">Geomonas oryzisoli</name>
    <dbReference type="NCBI Taxonomy" id="2847992"/>
    <lineage>
        <taxon>Bacteria</taxon>
        <taxon>Pseudomonadati</taxon>
        <taxon>Thermodesulfobacteriota</taxon>
        <taxon>Desulfuromonadia</taxon>
        <taxon>Geobacterales</taxon>
        <taxon>Geobacteraceae</taxon>
        <taxon>Geomonas</taxon>
    </lineage>
</organism>
<dbReference type="PROSITE" id="PS51154">
    <property type="entry name" value="MACRO"/>
    <property type="match status" value="1"/>
</dbReference>
<evidence type="ECO:0000313" key="3">
    <source>
        <dbReference type="Proteomes" id="UP000683557"/>
    </source>
</evidence>
<dbReference type="CDD" id="cd02908">
    <property type="entry name" value="Macro_OAADPr_deacetylase"/>
    <property type="match status" value="1"/>
</dbReference>
<dbReference type="SMART" id="SM00506">
    <property type="entry name" value="A1pp"/>
    <property type="match status" value="1"/>
</dbReference>
<dbReference type="Pfam" id="PF01661">
    <property type="entry name" value="Macro"/>
    <property type="match status" value="1"/>
</dbReference>
<evidence type="ECO:0000313" key="2">
    <source>
        <dbReference type="EMBL" id="QWV93770.1"/>
    </source>
</evidence>
<reference evidence="2 3" key="1">
    <citation type="submission" date="2021-06" db="EMBL/GenBank/DDBJ databases">
        <title>Gemonas diversity in paddy soil.</title>
        <authorList>
            <person name="Liu G."/>
        </authorList>
    </citation>
    <scope>NUCLEOTIDE SEQUENCE [LARGE SCALE GENOMIC DNA]</scope>
    <source>
        <strain evidence="2 3">RG10</strain>
    </source>
</reference>
<proteinExistence type="predicted"/>
<gene>
    <name evidence="2" type="ORF">KP004_00835</name>
</gene>
<accession>A0ABX8J631</accession>
<keyword evidence="3" id="KW-1185">Reference proteome</keyword>
<dbReference type="Proteomes" id="UP000683557">
    <property type="component" value="Chromosome"/>
</dbReference>